<dbReference type="AlphaFoldDB" id="U5CZS4"/>
<feature type="chain" id="PRO_5004658481" evidence="1">
    <location>
        <begin position="22"/>
        <end position="115"/>
    </location>
</feature>
<protein>
    <submittedName>
        <fullName evidence="2">Uncharacterized protein</fullName>
    </submittedName>
</protein>
<evidence type="ECO:0000256" key="1">
    <source>
        <dbReference type="SAM" id="SignalP"/>
    </source>
</evidence>
<name>U5CZS4_AMBTC</name>
<organism evidence="2 3">
    <name type="scientific">Amborella trichopoda</name>
    <dbReference type="NCBI Taxonomy" id="13333"/>
    <lineage>
        <taxon>Eukaryota</taxon>
        <taxon>Viridiplantae</taxon>
        <taxon>Streptophyta</taxon>
        <taxon>Embryophyta</taxon>
        <taxon>Tracheophyta</taxon>
        <taxon>Spermatophyta</taxon>
        <taxon>Magnoliopsida</taxon>
        <taxon>Amborellales</taxon>
        <taxon>Amborellaceae</taxon>
        <taxon>Amborella</taxon>
    </lineage>
</organism>
<keyword evidence="3" id="KW-1185">Reference proteome</keyword>
<evidence type="ECO:0000313" key="2">
    <source>
        <dbReference type="EMBL" id="ERN15664.1"/>
    </source>
</evidence>
<sequence>MPISSGLFLHLLLLYPYPLPPHNPPPTPTSPPTLPAFYPLAEVPNLHRIFSKVNSPLAQSLKHSFVGSFQPLRGDVGGIKQQDESLGLTLCPSGLLSTIGPRLPEAIIQNPISAV</sequence>
<feature type="signal peptide" evidence="1">
    <location>
        <begin position="1"/>
        <end position="21"/>
    </location>
</feature>
<dbReference type="EMBL" id="KI392502">
    <property type="protein sequence ID" value="ERN15664.1"/>
    <property type="molecule type" value="Genomic_DNA"/>
</dbReference>
<gene>
    <name evidence="2" type="ORF">AMTR_s00048p00207410</name>
</gene>
<reference evidence="3" key="1">
    <citation type="journal article" date="2013" name="Science">
        <title>The Amborella genome and the evolution of flowering plants.</title>
        <authorList>
            <consortium name="Amborella Genome Project"/>
        </authorList>
    </citation>
    <scope>NUCLEOTIDE SEQUENCE [LARGE SCALE GENOMIC DNA]</scope>
</reference>
<dbReference type="Gramene" id="ERN15664">
    <property type="protein sequence ID" value="ERN15664"/>
    <property type="gene ID" value="AMTR_s00048p00207410"/>
</dbReference>
<proteinExistence type="predicted"/>
<evidence type="ECO:0000313" key="3">
    <source>
        <dbReference type="Proteomes" id="UP000017836"/>
    </source>
</evidence>
<keyword evidence="1" id="KW-0732">Signal</keyword>
<dbReference type="HOGENOM" id="CLU_2112159_0_0_1"/>
<dbReference type="Proteomes" id="UP000017836">
    <property type="component" value="Unassembled WGS sequence"/>
</dbReference>
<accession>U5CZS4</accession>